<feature type="signal peptide" evidence="8">
    <location>
        <begin position="1"/>
        <end position="18"/>
    </location>
</feature>
<dbReference type="AlphaFoldDB" id="A0AAV9GB57"/>
<dbReference type="Pfam" id="PF05199">
    <property type="entry name" value="GMC_oxred_C"/>
    <property type="match status" value="1"/>
</dbReference>
<keyword evidence="4 6" id="KW-0274">FAD</keyword>
<dbReference type="Pfam" id="PF00732">
    <property type="entry name" value="GMC_oxred_N"/>
    <property type="match status" value="2"/>
</dbReference>
<evidence type="ECO:0000256" key="7">
    <source>
        <dbReference type="RuleBase" id="RU003968"/>
    </source>
</evidence>
<dbReference type="GO" id="GO:0016614">
    <property type="term" value="F:oxidoreductase activity, acting on CH-OH group of donors"/>
    <property type="evidence" value="ECO:0007669"/>
    <property type="project" value="InterPro"/>
</dbReference>
<dbReference type="InterPro" id="IPR036188">
    <property type="entry name" value="FAD/NAD-bd_sf"/>
</dbReference>
<evidence type="ECO:0000259" key="9">
    <source>
        <dbReference type="PROSITE" id="PS00623"/>
    </source>
</evidence>
<reference evidence="10" key="2">
    <citation type="submission" date="2023-05" db="EMBL/GenBank/DDBJ databases">
        <authorList>
            <consortium name="Lawrence Berkeley National Laboratory"/>
            <person name="Steindorff A."/>
            <person name="Hensen N."/>
            <person name="Bonometti L."/>
            <person name="Westerberg I."/>
            <person name="Brannstrom I.O."/>
            <person name="Guillou S."/>
            <person name="Cros-Aarteil S."/>
            <person name="Calhoun S."/>
            <person name="Haridas S."/>
            <person name="Kuo A."/>
            <person name="Mondo S."/>
            <person name="Pangilinan J."/>
            <person name="Riley R."/>
            <person name="Labutti K."/>
            <person name="Andreopoulos B."/>
            <person name="Lipzen A."/>
            <person name="Chen C."/>
            <person name="Yanf M."/>
            <person name="Daum C."/>
            <person name="Ng V."/>
            <person name="Clum A."/>
            <person name="Ohm R."/>
            <person name="Martin F."/>
            <person name="Silar P."/>
            <person name="Natvig D."/>
            <person name="Lalanne C."/>
            <person name="Gautier V."/>
            <person name="Ament-Velasquez S.L."/>
            <person name="Kruys A."/>
            <person name="Hutchinson M.I."/>
            <person name="Powell A.J."/>
            <person name="Barry K."/>
            <person name="Miller A.N."/>
            <person name="Grigoriev I.V."/>
            <person name="Debuchy R."/>
            <person name="Gladieux P."/>
            <person name="Thoren M.H."/>
            <person name="Johannesson H."/>
        </authorList>
    </citation>
    <scope>NUCLEOTIDE SEQUENCE</scope>
    <source>
        <strain evidence="10">PSN243</strain>
    </source>
</reference>
<feature type="chain" id="PRO_5043754138" evidence="8">
    <location>
        <begin position="19"/>
        <end position="546"/>
    </location>
</feature>
<dbReference type="PANTHER" id="PTHR11552:SF201">
    <property type="entry name" value="GLUCOSE-METHANOL-CHOLINE OXIDOREDUCTASE N-TERMINAL DOMAIN-CONTAINING PROTEIN"/>
    <property type="match status" value="1"/>
</dbReference>
<keyword evidence="8" id="KW-0732">Signal</keyword>
<protein>
    <submittedName>
        <fullName evidence="10">GMC oxidoreductase</fullName>
    </submittedName>
</protein>
<dbReference type="InterPro" id="IPR007867">
    <property type="entry name" value="GMC_OxRtase_C"/>
</dbReference>
<feature type="domain" description="Glucose-methanol-choline oxidoreductase N-terminal" evidence="9">
    <location>
        <begin position="100"/>
        <end position="123"/>
    </location>
</feature>
<evidence type="ECO:0000256" key="4">
    <source>
        <dbReference type="ARBA" id="ARBA00022827"/>
    </source>
</evidence>
<organism evidence="10 11">
    <name type="scientific">Podospora aff. communis PSN243</name>
    <dbReference type="NCBI Taxonomy" id="3040156"/>
    <lineage>
        <taxon>Eukaryota</taxon>
        <taxon>Fungi</taxon>
        <taxon>Dikarya</taxon>
        <taxon>Ascomycota</taxon>
        <taxon>Pezizomycotina</taxon>
        <taxon>Sordariomycetes</taxon>
        <taxon>Sordariomycetidae</taxon>
        <taxon>Sordariales</taxon>
        <taxon>Podosporaceae</taxon>
        <taxon>Podospora</taxon>
    </lineage>
</organism>
<sequence length="546" mass="59203">MRTTTLPWLFLLVGTSSGKEEAVDYIIVGAGTAGLVLANRLSEDPSVTVTVIEPGADERNNINVTATDRFSLAFGTHIDWQYSTIPQPRANNRSLPLHQGKAWGGTSTINGMTYVRGNKAEFDAWEKLGNPGWNWDNLFPYFKKSENYTLPTETQLAAGATYQAKNHGFSGPLRVGYPAVLRNGSFAPLILGAWENMALAHNPDLNSGDVHGFGMGPQTLDRAADVRFDSARAYYHPVEHRANLRIGGTRRMEVRKEVIVSAGGVRSPLVLEASGIGNPSHFVDLPGVGENLGGQSGQIIVFSGEMESSASAYHTFVTAANLFGTNLTSLKEATQRDIPRWAKEIAHTSGSALSSKALEEQFRLQYDLIFKHNVTAAEVITVSAPGGILASNYYVILPFSRGSVHLGDLDQIDRPVIDPGIFLADFDITATTAIGRMAQRFWLSEHIRPLVSGQLVPDAAVLPENATDDQWVAHLRQSRSAAMMRRELGGVVDPELRVYGTANVRVVDASVIPMPISGHMSAAVYAVAERAADIIKQQPYGSHDGL</sequence>
<dbReference type="InterPro" id="IPR000172">
    <property type="entry name" value="GMC_OxRdtase_N"/>
</dbReference>
<evidence type="ECO:0000256" key="8">
    <source>
        <dbReference type="SAM" id="SignalP"/>
    </source>
</evidence>
<dbReference type="Gene3D" id="3.50.50.60">
    <property type="entry name" value="FAD/NAD(P)-binding domain"/>
    <property type="match status" value="2"/>
</dbReference>
<dbReference type="EMBL" id="MU865963">
    <property type="protein sequence ID" value="KAK4445690.1"/>
    <property type="molecule type" value="Genomic_DNA"/>
</dbReference>
<dbReference type="Gene3D" id="3.30.560.10">
    <property type="entry name" value="Glucose Oxidase, domain 3"/>
    <property type="match status" value="2"/>
</dbReference>
<comment type="caution">
    <text evidence="10">The sequence shown here is derived from an EMBL/GenBank/DDBJ whole genome shotgun (WGS) entry which is preliminary data.</text>
</comment>
<dbReference type="SUPFAM" id="SSF54373">
    <property type="entry name" value="FAD-linked reductases, C-terminal domain"/>
    <property type="match status" value="1"/>
</dbReference>
<gene>
    <name evidence="10" type="ORF">QBC34DRAFT_428860</name>
</gene>
<reference evidence="10" key="1">
    <citation type="journal article" date="2023" name="Mol. Phylogenet. Evol.">
        <title>Genome-scale phylogeny and comparative genomics of the fungal order Sordariales.</title>
        <authorList>
            <person name="Hensen N."/>
            <person name="Bonometti L."/>
            <person name="Westerberg I."/>
            <person name="Brannstrom I.O."/>
            <person name="Guillou S."/>
            <person name="Cros-Aarteil S."/>
            <person name="Calhoun S."/>
            <person name="Haridas S."/>
            <person name="Kuo A."/>
            <person name="Mondo S."/>
            <person name="Pangilinan J."/>
            <person name="Riley R."/>
            <person name="LaButti K."/>
            <person name="Andreopoulos B."/>
            <person name="Lipzen A."/>
            <person name="Chen C."/>
            <person name="Yan M."/>
            <person name="Daum C."/>
            <person name="Ng V."/>
            <person name="Clum A."/>
            <person name="Steindorff A."/>
            <person name="Ohm R.A."/>
            <person name="Martin F."/>
            <person name="Silar P."/>
            <person name="Natvig D.O."/>
            <person name="Lalanne C."/>
            <person name="Gautier V."/>
            <person name="Ament-Velasquez S.L."/>
            <person name="Kruys A."/>
            <person name="Hutchinson M.I."/>
            <person name="Powell A.J."/>
            <person name="Barry K."/>
            <person name="Miller A.N."/>
            <person name="Grigoriev I.V."/>
            <person name="Debuchy R."/>
            <person name="Gladieux P."/>
            <person name="Hiltunen Thoren M."/>
            <person name="Johannesson H."/>
        </authorList>
    </citation>
    <scope>NUCLEOTIDE SEQUENCE</scope>
    <source>
        <strain evidence="10">PSN243</strain>
    </source>
</reference>
<keyword evidence="3 7" id="KW-0285">Flavoprotein</keyword>
<feature type="binding site" evidence="6">
    <location>
        <position position="106"/>
    </location>
    <ligand>
        <name>FAD</name>
        <dbReference type="ChEBI" id="CHEBI:57692"/>
    </ligand>
</feature>
<evidence type="ECO:0000256" key="5">
    <source>
        <dbReference type="ARBA" id="ARBA00023002"/>
    </source>
</evidence>
<dbReference type="PANTHER" id="PTHR11552">
    <property type="entry name" value="GLUCOSE-METHANOL-CHOLINE GMC OXIDOREDUCTASE"/>
    <property type="match status" value="1"/>
</dbReference>
<dbReference type="Proteomes" id="UP001321760">
    <property type="component" value="Unassembled WGS sequence"/>
</dbReference>
<evidence type="ECO:0000313" key="10">
    <source>
        <dbReference type="EMBL" id="KAK4445690.1"/>
    </source>
</evidence>
<dbReference type="PROSITE" id="PS00623">
    <property type="entry name" value="GMC_OXRED_1"/>
    <property type="match status" value="1"/>
</dbReference>
<evidence type="ECO:0000256" key="3">
    <source>
        <dbReference type="ARBA" id="ARBA00022630"/>
    </source>
</evidence>
<comment type="similarity">
    <text evidence="2 7">Belongs to the GMC oxidoreductase family.</text>
</comment>
<evidence type="ECO:0000313" key="11">
    <source>
        <dbReference type="Proteomes" id="UP001321760"/>
    </source>
</evidence>
<comment type="cofactor">
    <cofactor evidence="1 6">
        <name>FAD</name>
        <dbReference type="ChEBI" id="CHEBI:57692"/>
    </cofactor>
</comment>
<proteinExistence type="inferred from homology"/>
<keyword evidence="11" id="KW-1185">Reference proteome</keyword>
<dbReference type="SUPFAM" id="SSF51905">
    <property type="entry name" value="FAD/NAD(P)-binding domain"/>
    <property type="match status" value="1"/>
</dbReference>
<dbReference type="PIRSF" id="PIRSF000137">
    <property type="entry name" value="Alcohol_oxidase"/>
    <property type="match status" value="1"/>
</dbReference>
<evidence type="ECO:0000256" key="6">
    <source>
        <dbReference type="PIRSR" id="PIRSR000137-2"/>
    </source>
</evidence>
<name>A0AAV9GB57_9PEZI</name>
<keyword evidence="5" id="KW-0560">Oxidoreductase</keyword>
<evidence type="ECO:0000256" key="2">
    <source>
        <dbReference type="ARBA" id="ARBA00010790"/>
    </source>
</evidence>
<dbReference type="GO" id="GO:0050660">
    <property type="term" value="F:flavin adenine dinucleotide binding"/>
    <property type="evidence" value="ECO:0007669"/>
    <property type="project" value="InterPro"/>
</dbReference>
<accession>A0AAV9GB57</accession>
<evidence type="ECO:0000256" key="1">
    <source>
        <dbReference type="ARBA" id="ARBA00001974"/>
    </source>
</evidence>
<dbReference type="InterPro" id="IPR012132">
    <property type="entry name" value="GMC_OxRdtase"/>
</dbReference>